<feature type="transmembrane region" description="Helical" evidence="1">
    <location>
        <begin position="43"/>
        <end position="69"/>
    </location>
</feature>
<feature type="transmembrane region" description="Helical" evidence="1">
    <location>
        <begin position="111"/>
        <end position="130"/>
    </location>
</feature>
<keyword evidence="1" id="KW-0472">Membrane</keyword>
<dbReference type="AlphaFoldDB" id="A0A7X4RUV1"/>
<reference evidence="2 3" key="1">
    <citation type="submission" date="2019-10" db="EMBL/GenBank/DDBJ databases">
        <title>Vibrio sp. nov. isolated from a shrimp pond.</title>
        <authorList>
            <person name="Gomez-Gil B."/>
            <person name="Enciso-Ibarra J."/>
            <person name="Enciso-Ibarra K."/>
            <person name="Bolan-Mejia C."/>
        </authorList>
    </citation>
    <scope>NUCLEOTIDE SEQUENCE [LARGE SCALE GENOMIC DNA]</scope>
    <source>
        <strain evidence="2 3">CAIM 722</strain>
    </source>
</reference>
<dbReference type="EMBL" id="WEKT01000016">
    <property type="protein sequence ID" value="MZI93652.1"/>
    <property type="molecule type" value="Genomic_DNA"/>
</dbReference>
<feature type="transmembrane region" description="Helical" evidence="1">
    <location>
        <begin position="81"/>
        <end position="99"/>
    </location>
</feature>
<accession>A0A7X4RUV1</accession>
<keyword evidence="1" id="KW-0812">Transmembrane</keyword>
<dbReference type="RefSeq" id="WP_161155323.1">
    <property type="nucleotide sequence ID" value="NZ_WEKT01000016.1"/>
</dbReference>
<gene>
    <name evidence="2" type="ORF">F9817_10625</name>
</gene>
<keyword evidence="3" id="KW-1185">Reference proteome</keyword>
<evidence type="ECO:0000256" key="1">
    <source>
        <dbReference type="SAM" id="Phobius"/>
    </source>
</evidence>
<feature type="transmembrane region" description="Helical" evidence="1">
    <location>
        <begin position="142"/>
        <end position="165"/>
    </location>
</feature>
<protein>
    <submittedName>
        <fullName evidence="2">Uncharacterized protein</fullName>
    </submittedName>
</protein>
<dbReference type="Proteomes" id="UP000462621">
    <property type="component" value="Unassembled WGS sequence"/>
</dbReference>
<proteinExistence type="predicted"/>
<feature type="transmembrane region" description="Helical" evidence="1">
    <location>
        <begin position="204"/>
        <end position="224"/>
    </location>
</feature>
<evidence type="ECO:0000313" key="3">
    <source>
        <dbReference type="Proteomes" id="UP000462621"/>
    </source>
</evidence>
<organism evidence="2 3">
    <name type="scientific">Vibrio eleionomae</name>
    <dbReference type="NCBI Taxonomy" id="2653505"/>
    <lineage>
        <taxon>Bacteria</taxon>
        <taxon>Pseudomonadati</taxon>
        <taxon>Pseudomonadota</taxon>
        <taxon>Gammaproteobacteria</taxon>
        <taxon>Vibrionales</taxon>
        <taxon>Vibrionaceae</taxon>
        <taxon>Vibrio</taxon>
    </lineage>
</organism>
<feature type="transmembrane region" description="Helical" evidence="1">
    <location>
        <begin position="177"/>
        <end position="197"/>
    </location>
</feature>
<keyword evidence="1" id="KW-1133">Transmembrane helix</keyword>
<name>A0A7X4RUV1_9VIBR</name>
<sequence>MIHTLLSVLPPMLLGAQLILTLIMVKGEICPGQRGRVHKVLPAVAVLWLAVASIHLDALLIAGAIIYFCSKVQTKKTRDEGPLTVMYGADILAFVSVLWQSFQYGHWSAGIAHFVSLLVLGGIFAHLMMTIARSRLQAFNRLLPVGGILGAMLVALCIVPFAYHLEPIELSQLTHQVLTYFALMVIGIIIWCWHIVASKPVGKLQLVVAQIVLLISMFGFERLYQVV</sequence>
<comment type="caution">
    <text evidence="2">The sequence shown here is derived from an EMBL/GenBank/DDBJ whole genome shotgun (WGS) entry which is preliminary data.</text>
</comment>
<evidence type="ECO:0000313" key="2">
    <source>
        <dbReference type="EMBL" id="MZI93652.1"/>
    </source>
</evidence>